<dbReference type="AlphaFoldDB" id="A0A2V2YNI8"/>
<sequence>MNVLPQTELQAHLGDDSLAIVDCRFQLGKPDAGREAYEESHIPGAIYLDLEKDLSGPLDPDGEGGRHPLPDAAQLTGTLSRAGIGNDTVVVAYDDQGGAMASRLWWLLKYLGHEKVYVLDESFSAWVNVGNPVSAEIPTPAPKQFLAEVQHSKLIEMDEVREKLEEDGVKLIDSRDGARYRGEVEPIDKKAGHIPGAMNLFWGEGRTADGTWKSPEQHAARFEQAGLAKADEIIVYCGSGVTATPNVMALEEAGYTRVRLYAGSWSDWISYEGNPVATRDGE</sequence>
<name>A0A2V2YNI8_9BACL</name>
<reference evidence="4 5" key="1">
    <citation type="submission" date="2018-05" db="EMBL/GenBank/DDBJ databases">
        <title>Genomic Encyclopedia of Type Strains, Phase III (KMG-III): the genomes of soil and plant-associated and newly described type strains.</title>
        <authorList>
            <person name="Whitman W."/>
        </authorList>
    </citation>
    <scope>NUCLEOTIDE SEQUENCE [LARGE SCALE GENOMIC DNA]</scope>
    <source>
        <strain evidence="4 5">CECT 5696</strain>
    </source>
</reference>
<proteinExistence type="predicted"/>
<dbReference type="InterPro" id="IPR001763">
    <property type="entry name" value="Rhodanese-like_dom"/>
</dbReference>
<keyword evidence="2" id="KW-0677">Repeat</keyword>
<dbReference type="Gene3D" id="3.40.250.10">
    <property type="entry name" value="Rhodanese-like domain"/>
    <property type="match status" value="2"/>
</dbReference>
<dbReference type="CDD" id="cd01449">
    <property type="entry name" value="TST_Repeat_2"/>
    <property type="match status" value="1"/>
</dbReference>
<feature type="domain" description="Rhodanese" evidence="3">
    <location>
        <begin position="165"/>
        <end position="277"/>
    </location>
</feature>
<protein>
    <submittedName>
        <fullName evidence="4">Thiosulfate/3-mercaptopyruvate sulfurtransferase</fullName>
    </submittedName>
</protein>
<comment type="caution">
    <text evidence="4">The sequence shown here is derived from an EMBL/GenBank/DDBJ whole genome shotgun (WGS) entry which is preliminary data.</text>
</comment>
<dbReference type="SUPFAM" id="SSF52821">
    <property type="entry name" value="Rhodanese/Cell cycle control phosphatase"/>
    <property type="match status" value="2"/>
</dbReference>
<evidence type="ECO:0000256" key="1">
    <source>
        <dbReference type="ARBA" id="ARBA00022679"/>
    </source>
</evidence>
<accession>A0A2V2YNI8</accession>
<keyword evidence="4" id="KW-0670">Pyruvate</keyword>
<feature type="domain" description="Rhodanese" evidence="3">
    <location>
        <begin position="14"/>
        <end position="135"/>
    </location>
</feature>
<dbReference type="EMBL" id="QGTQ01000021">
    <property type="protein sequence ID" value="PWV97381.1"/>
    <property type="molecule type" value="Genomic_DNA"/>
</dbReference>
<dbReference type="CDD" id="cd01448">
    <property type="entry name" value="TST_Repeat_1"/>
    <property type="match status" value="1"/>
</dbReference>
<dbReference type="GO" id="GO:0004792">
    <property type="term" value="F:thiosulfate-cyanide sulfurtransferase activity"/>
    <property type="evidence" value="ECO:0007669"/>
    <property type="project" value="InterPro"/>
</dbReference>
<dbReference type="PANTHER" id="PTHR11364:SF27">
    <property type="entry name" value="SULFURTRANSFERASE"/>
    <property type="match status" value="1"/>
</dbReference>
<keyword evidence="1 4" id="KW-0808">Transferase</keyword>
<dbReference type="PANTHER" id="PTHR11364">
    <property type="entry name" value="THIOSULFATE SULFERTANSFERASE"/>
    <property type="match status" value="1"/>
</dbReference>
<evidence type="ECO:0000313" key="5">
    <source>
        <dbReference type="Proteomes" id="UP000246635"/>
    </source>
</evidence>
<dbReference type="PROSITE" id="PS50206">
    <property type="entry name" value="RHODANESE_3"/>
    <property type="match status" value="2"/>
</dbReference>
<dbReference type="InterPro" id="IPR045078">
    <property type="entry name" value="TST/MPST-like"/>
</dbReference>
<dbReference type="Pfam" id="PF00581">
    <property type="entry name" value="Rhodanese"/>
    <property type="match status" value="2"/>
</dbReference>
<dbReference type="InterPro" id="IPR001307">
    <property type="entry name" value="Thiosulphate_STrfase_CS"/>
</dbReference>
<dbReference type="OrthoDB" id="9770030at2"/>
<evidence type="ECO:0000256" key="2">
    <source>
        <dbReference type="ARBA" id="ARBA00022737"/>
    </source>
</evidence>
<dbReference type="FunFam" id="3.40.250.10:FF:000035">
    <property type="entry name" value="Thiosulfate sulfurtransferase"/>
    <property type="match status" value="1"/>
</dbReference>
<evidence type="ECO:0000313" key="4">
    <source>
        <dbReference type="EMBL" id="PWV97381.1"/>
    </source>
</evidence>
<dbReference type="SMART" id="SM00450">
    <property type="entry name" value="RHOD"/>
    <property type="match status" value="2"/>
</dbReference>
<dbReference type="RefSeq" id="WP_110045907.1">
    <property type="nucleotide sequence ID" value="NZ_CP054613.1"/>
</dbReference>
<gene>
    <name evidence="4" type="ORF">DFQ01_12123</name>
</gene>
<evidence type="ECO:0000259" key="3">
    <source>
        <dbReference type="PROSITE" id="PS50206"/>
    </source>
</evidence>
<dbReference type="Proteomes" id="UP000246635">
    <property type="component" value="Unassembled WGS sequence"/>
</dbReference>
<keyword evidence="5" id="KW-1185">Reference proteome</keyword>
<dbReference type="PROSITE" id="PS00380">
    <property type="entry name" value="RHODANESE_1"/>
    <property type="match status" value="1"/>
</dbReference>
<dbReference type="InterPro" id="IPR036873">
    <property type="entry name" value="Rhodanese-like_dom_sf"/>
</dbReference>
<organism evidence="4 5">
    <name type="scientific">Paenibacillus cellulosilyticus</name>
    <dbReference type="NCBI Taxonomy" id="375489"/>
    <lineage>
        <taxon>Bacteria</taxon>
        <taxon>Bacillati</taxon>
        <taxon>Bacillota</taxon>
        <taxon>Bacilli</taxon>
        <taxon>Bacillales</taxon>
        <taxon>Paenibacillaceae</taxon>
        <taxon>Paenibacillus</taxon>
    </lineage>
</organism>